<gene>
    <name evidence="10" type="ORF">UFOPK3773_02325</name>
    <name evidence="11" type="ORF">UFOPK3992_00107</name>
</gene>
<evidence type="ECO:0000256" key="5">
    <source>
        <dbReference type="ARBA" id="ARBA00022777"/>
    </source>
</evidence>
<dbReference type="GO" id="GO:0015949">
    <property type="term" value="P:nucleobase-containing small molecule interconversion"/>
    <property type="evidence" value="ECO:0007669"/>
    <property type="project" value="TreeGrafter"/>
</dbReference>
<keyword evidence="4" id="KW-0547">Nucleotide-binding</keyword>
<evidence type="ECO:0000313" key="11">
    <source>
        <dbReference type="EMBL" id="CAB4992097.1"/>
    </source>
</evidence>
<dbReference type="CDD" id="cd02020">
    <property type="entry name" value="CMPK"/>
    <property type="match status" value="1"/>
</dbReference>
<dbReference type="AlphaFoldDB" id="A0A6J7NG01"/>
<dbReference type="InterPro" id="IPR027417">
    <property type="entry name" value="P-loop_NTPase"/>
</dbReference>
<dbReference type="InterPro" id="IPR003136">
    <property type="entry name" value="Cytidylate_kin"/>
</dbReference>
<dbReference type="EMBL" id="CAFBNF010000388">
    <property type="protein sequence ID" value="CAB4964956.1"/>
    <property type="molecule type" value="Genomic_DNA"/>
</dbReference>
<dbReference type="Gene3D" id="3.40.50.300">
    <property type="entry name" value="P-loop containing nucleotide triphosphate hydrolases"/>
    <property type="match status" value="1"/>
</dbReference>
<sequence length="237" mass="24843">MLPVIAVDGPAGSGKSSTSRAVAARLGLRYLDTGAMYRAMAWGMLRRDAEVNDAAAVAALAEQPLVVITTSPEGQSVKCDGVDVTDDIRSHRVTAAVSAVSAVPEVRARLVDLQRQVVADALEAGVGIVVEGRDIGTVVLPNATLKVFLTADEAERAYRRALEEAVRAGAANPEAEADEALAAVRERLTLRDSIDSGRAASPLRPADDAVVVEATTLTLDQVVDLVITLAEERLTHG</sequence>
<name>A0A6J7NG01_9ZZZZ</name>
<dbReference type="SUPFAM" id="SSF52540">
    <property type="entry name" value="P-loop containing nucleoside triphosphate hydrolases"/>
    <property type="match status" value="1"/>
</dbReference>
<dbReference type="HAMAP" id="MF_00238">
    <property type="entry name" value="Cytidyl_kinase_type1"/>
    <property type="match status" value="1"/>
</dbReference>
<dbReference type="NCBIfam" id="TIGR00017">
    <property type="entry name" value="cmk"/>
    <property type="match status" value="1"/>
</dbReference>
<evidence type="ECO:0000256" key="7">
    <source>
        <dbReference type="ARBA" id="ARBA00047615"/>
    </source>
</evidence>
<evidence type="ECO:0000256" key="1">
    <source>
        <dbReference type="ARBA" id="ARBA00009427"/>
    </source>
</evidence>
<dbReference type="GO" id="GO:0005524">
    <property type="term" value="F:ATP binding"/>
    <property type="evidence" value="ECO:0007669"/>
    <property type="project" value="UniProtKB-KW"/>
</dbReference>
<evidence type="ECO:0000313" key="10">
    <source>
        <dbReference type="EMBL" id="CAB4964956.1"/>
    </source>
</evidence>
<keyword evidence="3" id="KW-0808">Transferase</keyword>
<dbReference type="GO" id="GO:0005829">
    <property type="term" value="C:cytosol"/>
    <property type="evidence" value="ECO:0007669"/>
    <property type="project" value="TreeGrafter"/>
</dbReference>
<dbReference type="Pfam" id="PF02224">
    <property type="entry name" value="Cytidylate_kin"/>
    <property type="match status" value="1"/>
</dbReference>
<feature type="domain" description="Cytidylate kinase" evidence="9">
    <location>
        <begin position="5"/>
        <end position="231"/>
    </location>
</feature>
<organism evidence="11">
    <name type="scientific">freshwater metagenome</name>
    <dbReference type="NCBI Taxonomy" id="449393"/>
    <lineage>
        <taxon>unclassified sequences</taxon>
        <taxon>metagenomes</taxon>
        <taxon>ecological metagenomes</taxon>
    </lineage>
</organism>
<dbReference type="GO" id="GO:0036431">
    <property type="term" value="F:dCMP kinase activity"/>
    <property type="evidence" value="ECO:0007669"/>
    <property type="project" value="InterPro"/>
</dbReference>
<comment type="catalytic activity">
    <reaction evidence="8">
        <text>CMP + ATP = CDP + ADP</text>
        <dbReference type="Rhea" id="RHEA:11600"/>
        <dbReference type="ChEBI" id="CHEBI:30616"/>
        <dbReference type="ChEBI" id="CHEBI:58069"/>
        <dbReference type="ChEBI" id="CHEBI:60377"/>
        <dbReference type="ChEBI" id="CHEBI:456216"/>
        <dbReference type="EC" id="2.7.4.25"/>
    </reaction>
</comment>
<accession>A0A6J7NG01</accession>
<dbReference type="PANTHER" id="PTHR21299">
    <property type="entry name" value="CYTIDYLATE KINASE/PANTOATE-BETA-ALANINE LIGASE"/>
    <property type="match status" value="1"/>
</dbReference>
<dbReference type="EC" id="2.7.4.25" evidence="2"/>
<evidence type="ECO:0000256" key="8">
    <source>
        <dbReference type="ARBA" id="ARBA00048478"/>
    </source>
</evidence>
<evidence type="ECO:0000256" key="3">
    <source>
        <dbReference type="ARBA" id="ARBA00022679"/>
    </source>
</evidence>
<evidence type="ECO:0000256" key="2">
    <source>
        <dbReference type="ARBA" id="ARBA00012906"/>
    </source>
</evidence>
<proteinExistence type="inferred from homology"/>
<reference evidence="11" key="1">
    <citation type="submission" date="2020-05" db="EMBL/GenBank/DDBJ databases">
        <authorList>
            <person name="Chiriac C."/>
            <person name="Salcher M."/>
            <person name="Ghai R."/>
            <person name="Kavagutti S V."/>
        </authorList>
    </citation>
    <scope>NUCLEOTIDE SEQUENCE</scope>
</reference>
<evidence type="ECO:0000259" key="9">
    <source>
        <dbReference type="Pfam" id="PF02224"/>
    </source>
</evidence>
<keyword evidence="5" id="KW-0418">Kinase</keyword>
<evidence type="ECO:0000256" key="6">
    <source>
        <dbReference type="ARBA" id="ARBA00022840"/>
    </source>
</evidence>
<evidence type="ECO:0000256" key="4">
    <source>
        <dbReference type="ARBA" id="ARBA00022741"/>
    </source>
</evidence>
<dbReference type="EMBL" id="CAFBOZ010000008">
    <property type="protein sequence ID" value="CAB4992097.1"/>
    <property type="molecule type" value="Genomic_DNA"/>
</dbReference>
<keyword evidence="6" id="KW-0067">ATP-binding</keyword>
<dbReference type="PANTHER" id="PTHR21299:SF2">
    <property type="entry name" value="CYTIDYLATE KINASE"/>
    <property type="match status" value="1"/>
</dbReference>
<protein>
    <recommendedName>
        <fullName evidence="2">(d)CMP kinase</fullName>
        <ecNumber evidence="2">2.7.4.25</ecNumber>
    </recommendedName>
</protein>
<comment type="similarity">
    <text evidence="1">Belongs to the cytidylate kinase family. Type 1 subfamily.</text>
</comment>
<dbReference type="InterPro" id="IPR011994">
    <property type="entry name" value="Cytidylate_kinase_dom"/>
</dbReference>
<comment type="catalytic activity">
    <reaction evidence="7">
        <text>dCMP + ATP = dCDP + ADP</text>
        <dbReference type="Rhea" id="RHEA:25094"/>
        <dbReference type="ChEBI" id="CHEBI:30616"/>
        <dbReference type="ChEBI" id="CHEBI:57566"/>
        <dbReference type="ChEBI" id="CHEBI:58593"/>
        <dbReference type="ChEBI" id="CHEBI:456216"/>
        <dbReference type="EC" id="2.7.4.25"/>
    </reaction>
</comment>